<reference evidence="3" key="1">
    <citation type="journal article" date="2019" name="Mol. Biol. Evol.">
        <title>Blast fungal genomes show frequent chromosomal changes, gene gains and losses, and effector gene turnover.</title>
        <authorList>
            <person name="Gomez Luciano L.B."/>
            <person name="Jason Tsai I."/>
            <person name="Chuma I."/>
            <person name="Tosa Y."/>
            <person name="Chen Y.H."/>
            <person name="Li J.Y."/>
            <person name="Li M.Y."/>
            <person name="Jade Lu M.Y."/>
            <person name="Nakayashiki H."/>
            <person name="Li W.H."/>
        </authorList>
    </citation>
    <scope>NUCLEOTIDE SEQUENCE</scope>
    <source>
        <strain evidence="3">NI907</strain>
    </source>
</reference>
<reference evidence="3" key="2">
    <citation type="submission" date="2019-10" db="EMBL/GenBank/DDBJ databases">
        <authorList>
            <consortium name="NCBI Genome Project"/>
        </authorList>
    </citation>
    <scope>NUCLEOTIDE SEQUENCE</scope>
    <source>
        <strain evidence="3">NI907</strain>
    </source>
</reference>
<gene>
    <name evidence="3" type="ORF">PgNI_02702</name>
</gene>
<keyword evidence="2" id="KW-1185">Reference proteome</keyword>
<protein>
    <recommendedName>
        <fullName evidence="4">MADS-box domain-containing protein</fullName>
    </recommendedName>
</protein>
<feature type="compositionally biased region" description="Basic and acidic residues" evidence="1">
    <location>
        <begin position="114"/>
        <end position="135"/>
    </location>
</feature>
<dbReference type="RefSeq" id="XP_030983586.1">
    <property type="nucleotide sequence ID" value="XM_031122762.1"/>
</dbReference>
<name>A0A6P8B8Q2_PYRGI</name>
<sequence>SLRKCTINPRKQSKQRHQKKINRNLKGLLSKCYKYGKLSGVELALYIKYPDKDEFVVFESEGYNCDGKITEKVCFTRRPKASVKSKIYKPSDIEDMLNMLHKKKVQKVQKVQKPGRDQRKTPIQKRTSDHSRESALDLSEKITRLGQFPKIPDLRIRA</sequence>
<dbReference type="GeneID" id="41957673"/>
<evidence type="ECO:0000313" key="3">
    <source>
        <dbReference type="RefSeq" id="XP_030983586.1"/>
    </source>
</evidence>
<evidence type="ECO:0000256" key="1">
    <source>
        <dbReference type="SAM" id="MobiDB-lite"/>
    </source>
</evidence>
<evidence type="ECO:0000313" key="2">
    <source>
        <dbReference type="Proteomes" id="UP000515153"/>
    </source>
</evidence>
<organism evidence="2 3">
    <name type="scientific">Pyricularia grisea</name>
    <name type="common">Crabgrass-specific blast fungus</name>
    <name type="synonym">Magnaporthe grisea</name>
    <dbReference type="NCBI Taxonomy" id="148305"/>
    <lineage>
        <taxon>Eukaryota</taxon>
        <taxon>Fungi</taxon>
        <taxon>Dikarya</taxon>
        <taxon>Ascomycota</taxon>
        <taxon>Pezizomycotina</taxon>
        <taxon>Sordariomycetes</taxon>
        <taxon>Sordariomycetidae</taxon>
        <taxon>Magnaporthales</taxon>
        <taxon>Pyriculariaceae</taxon>
        <taxon>Pyricularia</taxon>
    </lineage>
</organism>
<feature type="non-terminal residue" evidence="3">
    <location>
        <position position="1"/>
    </location>
</feature>
<dbReference type="Proteomes" id="UP000515153">
    <property type="component" value="Unplaced"/>
</dbReference>
<reference evidence="3" key="3">
    <citation type="submission" date="2025-08" db="UniProtKB">
        <authorList>
            <consortium name="RefSeq"/>
        </authorList>
    </citation>
    <scope>IDENTIFICATION</scope>
    <source>
        <strain evidence="3">NI907</strain>
    </source>
</reference>
<dbReference type="KEGG" id="pgri:PgNI_02702"/>
<dbReference type="AlphaFoldDB" id="A0A6P8B8Q2"/>
<feature type="region of interest" description="Disordered" evidence="1">
    <location>
        <begin position="104"/>
        <end position="135"/>
    </location>
</feature>
<evidence type="ECO:0008006" key="4">
    <source>
        <dbReference type="Google" id="ProtNLM"/>
    </source>
</evidence>
<proteinExistence type="predicted"/>
<accession>A0A6P8B8Q2</accession>